<keyword evidence="1" id="KW-0472">Membrane</keyword>
<sequence>MHYISLINKVFSNKLIIIIIWKQFMLFIIMGSHVFKDFLVHCVQQKIILLKMGMKMGMKMITLIYKEAVNIPHDIGLDDKNICT</sequence>
<protein>
    <submittedName>
        <fullName evidence="2">Uncharacterized protein</fullName>
    </submittedName>
</protein>
<name>A0A6C0J9Q3_9ZZZZ</name>
<accession>A0A6C0J9Q3</accession>
<reference evidence="2" key="1">
    <citation type="journal article" date="2020" name="Nature">
        <title>Giant virus diversity and host interactions through global metagenomics.</title>
        <authorList>
            <person name="Schulz F."/>
            <person name="Roux S."/>
            <person name="Paez-Espino D."/>
            <person name="Jungbluth S."/>
            <person name="Walsh D.A."/>
            <person name="Denef V.J."/>
            <person name="McMahon K.D."/>
            <person name="Konstantinidis K.T."/>
            <person name="Eloe-Fadrosh E.A."/>
            <person name="Kyrpides N.C."/>
            <person name="Woyke T."/>
        </authorList>
    </citation>
    <scope>NUCLEOTIDE SEQUENCE</scope>
    <source>
        <strain evidence="2">GVMAG-M-3300025860-20</strain>
    </source>
</reference>
<dbReference type="AlphaFoldDB" id="A0A6C0J9Q3"/>
<evidence type="ECO:0000256" key="1">
    <source>
        <dbReference type="SAM" id="Phobius"/>
    </source>
</evidence>
<keyword evidence="1" id="KW-0812">Transmembrane</keyword>
<feature type="transmembrane region" description="Helical" evidence="1">
    <location>
        <begin position="15"/>
        <end position="35"/>
    </location>
</feature>
<evidence type="ECO:0000313" key="2">
    <source>
        <dbReference type="EMBL" id="QHU00728.1"/>
    </source>
</evidence>
<keyword evidence="1" id="KW-1133">Transmembrane helix</keyword>
<organism evidence="2">
    <name type="scientific">viral metagenome</name>
    <dbReference type="NCBI Taxonomy" id="1070528"/>
    <lineage>
        <taxon>unclassified sequences</taxon>
        <taxon>metagenomes</taxon>
        <taxon>organismal metagenomes</taxon>
    </lineage>
</organism>
<proteinExistence type="predicted"/>
<dbReference type="EMBL" id="MN740329">
    <property type="protein sequence ID" value="QHU00728.1"/>
    <property type="molecule type" value="Genomic_DNA"/>
</dbReference>